<evidence type="ECO:0000313" key="3">
    <source>
        <dbReference type="Proteomes" id="UP000717634"/>
    </source>
</evidence>
<organism evidence="2 3">
    <name type="scientific">Hymenobacter artigasi</name>
    <dbReference type="NCBI Taxonomy" id="2719616"/>
    <lineage>
        <taxon>Bacteria</taxon>
        <taxon>Pseudomonadati</taxon>
        <taxon>Bacteroidota</taxon>
        <taxon>Cytophagia</taxon>
        <taxon>Cytophagales</taxon>
        <taxon>Hymenobacteraceae</taxon>
        <taxon>Hymenobacter</taxon>
    </lineage>
</organism>
<evidence type="ECO:0000313" key="2">
    <source>
        <dbReference type="EMBL" id="NKI88710.1"/>
    </source>
</evidence>
<dbReference type="InterPro" id="IPR029058">
    <property type="entry name" value="AB_hydrolase_fold"/>
</dbReference>
<sequence>MIKVVLVVLSVAVALYLLLCGVLYFKQEKLLFAPTHLPASYRFRFPGPFEERWTTAADGTRLHGLLFKAPDSKGLIFYLHGNGGALDSWGNAAATYTTLHYDVFLLDYRGYGKSGGTITNQAQMLADVDTVYQQLRPEYPENRTVILGYSLGTGPATWLAARHHPKLLILQAPYYSMRDMAARLYPFVPGLILRYPMPTNELIGQVSAPIVLFHGDHDEVIDYNSTLRLKALLKPTDKLIVLPGARHNGMTDNPQYRRELAQLLE</sequence>
<proteinExistence type="predicted"/>
<dbReference type="PANTHER" id="PTHR12277">
    <property type="entry name" value="ALPHA/BETA HYDROLASE DOMAIN-CONTAINING PROTEIN"/>
    <property type="match status" value="1"/>
</dbReference>
<evidence type="ECO:0000259" key="1">
    <source>
        <dbReference type="Pfam" id="PF12146"/>
    </source>
</evidence>
<dbReference type="Pfam" id="PF12146">
    <property type="entry name" value="Hydrolase_4"/>
    <property type="match status" value="1"/>
</dbReference>
<name>A0ABX1HF92_9BACT</name>
<dbReference type="InterPro" id="IPR022742">
    <property type="entry name" value="Hydrolase_4"/>
</dbReference>
<dbReference type="Gene3D" id="3.40.50.1820">
    <property type="entry name" value="alpha/beta hydrolase"/>
    <property type="match status" value="1"/>
</dbReference>
<dbReference type="SUPFAM" id="SSF53474">
    <property type="entry name" value="alpha/beta-Hydrolases"/>
    <property type="match status" value="1"/>
</dbReference>
<keyword evidence="3" id="KW-1185">Reference proteome</keyword>
<comment type="caution">
    <text evidence="2">The sequence shown here is derived from an EMBL/GenBank/DDBJ whole genome shotgun (WGS) entry which is preliminary data.</text>
</comment>
<dbReference type="RefSeq" id="WP_168672340.1">
    <property type="nucleotide sequence ID" value="NZ_JAAVTK010000003.1"/>
</dbReference>
<reference evidence="2 3" key="1">
    <citation type="submission" date="2020-03" db="EMBL/GenBank/DDBJ databases">
        <title>Genomic Encyclopedia of Type Strains, Phase IV (KMG-V): Genome sequencing to study the core and pangenomes of soil and plant-associated prokaryotes.</title>
        <authorList>
            <person name="Whitman W."/>
        </authorList>
    </citation>
    <scope>NUCLEOTIDE SEQUENCE [LARGE SCALE GENOMIC DNA]</scope>
    <source>
        <strain evidence="2 3">1B</strain>
    </source>
</reference>
<accession>A0ABX1HF92</accession>
<dbReference type="PANTHER" id="PTHR12277:SF81">
    <property type="entry name" value="PROTEIN ABHD13"/>
    <property type="match status" value="1"/>
</dbReference>
<dbReference type="Proteomes" id="UP000717634">
    <property type="component" value="Unassembled WGS sequence"/>
</dbReference>
<gene>
    <name evidence="2" type="ORF">HBN54_001303</name>
</gene>
<protein>
    <recommendedName>
        <fullName evidence="1">Serine aminopeptidase S33 domain-containing protein</fullName>
    </recommendedName>
</protein>
<dbReference type="EMBL" id="JAAVTK010000003">
    <property type="protein sequence ID" value="NKI88710.1"/>
    <property type="molecule type" value="Genomic_DNA"/>
</dbReference>
<feature type="domain" description="Serine aminopeptidase S33" evidence="1">
    <location>
        <begin position="71"/>
        <end position="182"/>
    </location>
</feature>